<reference evidence="1" key="1">
    <citation type="submission" date="2022-09" db="EMBL/GenBank/DDBJ databases">
        <title>Actin cytoskeleton and complex cell architecture in an #Asgard archaeon.</title>
        <authorList>
            <person name="Ponce Toledo R.I."/>
            <person name="Schleper C."/>
            <person name="Rodrigues Oliveira T."/>
            <person name="Wollweber F."/>
            <person name="Xu J."/>
            <person name="Rittmann S."/>
            <person name="Klingl A."/>
            <person name="Pilhofer M."/>
        </authorList>
    </citation>
    <scope>NUCLEOTIDE SEQUENCE</scope>
    <source>
        <strain evidence="1">B-35</strain>
    </source>
</reference>
<organism evidence="1 2">
    <name type="scientific">Candidatus Lokiarchaeum ossiferum</name>
    <dbReference type="NCBI Taxonomy" id="2951803"/>
    <lineage>
        <taxon>Archaea</taxon>
        <taxon>Promethearchaeati</taxon>
        <taxon>Promethearchaeota</taxon>
        <taxon>Promethearchaeia</taxon>
        <taxon>Promethearchaeales</taxon>
        <taxon>Promethearchaeaceae</taxon>
        <taxon>Candidatus Lokiarchaeum</taxon>
    </lineage>
</organism>
<evidence type="ECO:0000313" key="1">
    <source>
        <dbReference type="EMBL" id="UYP43790.1"/>
    </source>
</evidence>
<evidence type="ECO:0008006" key="3">
    <source>
        <dbReference type="Google" id="ProtNLM"/>
    </source>
</evidence>
<accession>A0ABY6HK76</accession>
<gene>
    <name evidence="1" type="ORF">NEF87_000075</name>
</gene>
<evidence type="ECO:0000313" key="2">
    <source>
        <dbReference type="Proteomes" id="UP001208689"/>
    </source>
</evidence>
<protein>
    <recommendedName>
        <fullName evidence="3">Winged helix-turn-helix transcriptional regulator</fullName>
    </recommendedName>
</protein>
<dbReference type="EMBL" id="CP104013">
    <property type="protein sequence ID" value="UYP43790.1"/>
    <property type="molecule type" value="Genomic_DNA"/>
</dbReference>
<name>A0ABY6HK76_9ARCH</name>
<proteinExistence type="predicted"/>
<dbReference type="Proteomes" id="UP001208689">
    <property type="component" value="Chromosome"/>
</dbReference>
<sequence>MDNYISKVVIWKDRIMTESYKPLTKNEELVLYGLVKFPDKNDKQLAQLLDMKDSTLTSIKKRLEEQKFFKTLYIPMLNRLGCEILGIISSTFNPIIPLEERIKITSEKIETFEEIFFSLGELEKGFSLSFSKDFSSFANINEVRTETFGQLGLLENNTPTELIFPFKLSNIDSFFACDRILEDYFNIASKENPDEPYIRPKWFEDGSIKPLSLKERKVLVALIKNPNMTMEKIGEDENVELSRHTVARMKRKFLAEGLIKKMIIPDLKSIGFDIMVFYTFRFNPNHPPQFEDFEMINSKSTLFFAHRKFNAVMLSVYATYADYKEDKMRKFTYLKDQNILTYNPAPKKYVFDQMEIIKYFKFAPITEKILLSDLAEE</sequence>
<keyword evidence="2" id="KW-1185">Reference proteome</keyword>